<dbReference type="AlphaFoldDB" id="A0A9D4UUF2"/>
<reference evidence="1" key="1">
    <citation type="submission" date="2021-01" db="EMBL/GenBank/DDBJ databases">
        <title>Adiantum capillus-veneris genome.</title>
        <authorList>
            <person name="Fang Y."/>
            <person name="Liao Q."/>
        </authorList>
    </citation>
    <scope>NUCLEOTIDE SEQUENCE</scope>
    <source>
        <strain evidence="1">H3</strain>
        <tissue evidence="1">Leaf</tissue>
    </source>
</reference>
<evidence type="ECO:0000313" key="2">
    <source>
        <dbReference type="Proteomes" id="UP000886520"/>
    </source>
</evidence>
<comment type="caution">
    <text evidence="1">The sequence shown here is derived from an EMBL/GenBank/DDBJ whole genome shotgun (WGS) entry which is preliminary data.</text>
</comment>
<sequence length="68" mass="7767">MWEGGIIEEEKKLYSPIFYTASPYYTKLGLICSHSKVCIEFQQSSRALLSCSKMKRYCIADGVVTNSY</sequence>
<name>A0A9D4UUF2_ADICA</name>
<protein>
    <submittedName>
        <fullName evidence="1">Uncharacterized protein</fullName>
    </submittedName>
</protein>
<accession>A0A9D4UUF2</accession>
<gene>
    <name evidence="1" type="ORF">GOP47_0010275</name>
</gene>
<keyword evidence="2" id="KW-1185">Reference proteome</keyword>
<dbReference type="EMBL" id="JABFUD020000010">
    <property type="protein sequence ID" value="KAI5074314.1"/>
    <property type="molecule type" value="Genomic_DNA"/>
</dbReference>
<evidence type="ECO:0000313" key="1">
    <source>
        <dbReference type="EMBL" id="KAI5074314.1"/>
    </source>
</evidence>
<dbReference type="Proteomes" id="UP000886520">
    <property type="component" value="Chromosome 10"/>
</dbReference>
<organism evidence="1 2">
    <name type="scientific">Adiantum capillus-veneris</name>
    <name type="common">Maidenhair fern</name>
    <dbReference type="NCBI Taxonomy" id="13818"/>
    <lineage>
        <taxon>Eukaryota</taxon>
        <taxon>Viridiplantae</taxon>
        <taxon>Streptophyta</taxon>
        <taxon>Embryophyta</taxon>
        <taxon>Tracheophyta</taxon>
        <taxon>Polypodiopsida</taxon>
        <taxon>Polypodiidae</taxon>
        <taxon>Polypodiales</taxon>
        <taxon>Pteridineae</taxon>
        <taxon>Pteridaceae</taxon>
        <taxon>Vittarioideae</taxon>
        <taxon>Adiantum</taxon>
    </lineage>
</organism>
<proteinExistence type="predicted"/>